<dbReference type="Proteomes" id="UP000599879">
    <property type="component" value="Unassembled WGS sequence"/>
</dbReference>
<reference evidence="3" key="4">
    <citation type="submission" date="2021-06" db="EMBL/GenBank/DDBJ databases">
        <title>Updating the genus Pseudomonas: Description of 43 new species and partition of the Pseudomonas putida group.</title>
        <authorList>
            <person name="Girard L."/>
            <person name="Lood C."/>
            <person name="Vandamme P."/>
            <person name="Rokni-Zadeh H."/>
            <person name="Van Noort V."/>
            <person name="Hofte M."/>
            <person name="Lavigne R."/>
            <person name="De Mot R."/>
        </authorList>
    </citation>
    <scope>NUCLEOTIDE SEQUENCE</scope>
    <source>
        <strain evidence="3">SWRI10</strain>
    </source>
</reference>
<dbReference type="Pfam" id="PF03928">
    <property type="entry name" value="HbpS-like"/>
    <property type="match status" value="1"/>
</dbReference>
<keyword evidence="1" id="KW-0732">Signal</keyword>
<name>A0A923G4E4_9PSED</name>
<evidence type="ECO:0000313" key="5">
    <source>
        <dbReference type="Proteomes" id="UP001621534"/>
    </source>
</evidence>
<reference evidence="2" key="3">
    <citation type="submission" date="2020-07" db="EMBL/GenBank/DDBJ databases">
        <authorList>
            <person name="Lood C."/>
            <person name="Girard L."/>
        </authorList>
    </citation>
    <scope>NUCLEOTIDE SEQUENCE</scope>
    <source>
        <strain evidence="2">SWRI10</strain>
    </source>
</reference>
<reference evidence="4" key="5">
    <citation type="submission" date="2021-07" db="EMBL/GenBank/DDBJ databases">
        <authorList>
            <person name="Wevar Oller A.L."/>
            <person name="Talano M.A."/>
            <person name="Torres Tejerizo G.A."/>
            <person name="Agostini E."/>
        </authorList>
    </citation>
    <scope>NUCLEOTIDE SEQUENCE</scope>
    <source>
        <strain evidence="4">AW4</strain>
    </source>
</reference>
<protein>
    <submittedName>
        <fullName evidence="2">Heme-binding protein</fullName>
    </submittedName>
</protein>
<proteinExistence type="predicted"/>
<dbReference type="SUPFAM" id="SSF143744">
    <property type="entry name" value="GlcG-like"/>
    <property type="match status" value="1"/>
</dbReference>
<dbReference type="PANTHER" id="PTHR34309:SF1">
    <property type="entry name" value="PROTEIN GLCG"/>
    <property type="match status" value="1"/>
</dbReference>
<keyword evidence="5" id="KW-1185">Reference proteome</keyword>
<evidence type="ECO:0000313" key="4">
    <source>
        <dbReference type="EMBL" id="MFK5733317.1"/>
    </source>
</evidence>
<dbReference type="PANTHER" id="PTHR34309">
    <property type="entry name" value="SLR1406 PROTEIN"/>
    <property type="match status" value="1"/>
</dbReference>
<dbReference type="InterPro" id="IPR052517">
    <property type="entry name" value="GlcG_carb_metab_protein"/>
</dbReference>
<dbReference type="InterPro" id="IPR038084">
    <property type="entry name" value="PduO/GlcC-like_sf"/>
</dbReference>
<dbReference type="RefSeq" id="WP_186557633.1">
    <property type="nucleotide sequence ID" value="NZ_JABWRE020000001.1"/>
</dbReference>
<organism evidence="2">
    <name type="scientific">Pseudomonas urmiensis</name>
    <dbReference type="NCBI Taxonomy" id="2745493"/>
    <lineage>
        <taxon>Bacteria</taxon>
        <taxon>Pseudomonadati</taxon>
        <taxon>Pseudomonadota</taxon>
        <taxon>Gammaproteobacteria</taxon>
        <taxon>Pseudomonadales</taxon>
        <taxon>Pseudomonadaceae</taxon>
        <taxon>Pseudomonas</taxon>
    </lineage>
</organism>
<accession>A0A923G4E4</accession>
<reference evidence="2" key="2">
    <citation type="journal article" date="2020" name="Microorganisms">
        <title>Reliable Identification of Environmental Pseudomonas Isolates Using the rpoD Gene.</title>
        <authorList>
            <consortium name="The Broad Institute Genome Sequencing Platform"/>
            <person name="Girard L."/>
            <person name="Lood C."/>
            <person name="Rokni-Zadeh H."/>
            <person name="van Noort V."/>
            <person name="Lavigne R."/>
            <person name="De Mot R."/>
        </authorList>
    </citation>
    <scope>NUCLEOTIDE SEQUENCE</scope>
    <source>
        <strain evidence="2">SWRI10</strain>
    </source>
</reference>
<evidence type="ECO:0000313" key="2">
    <source>
        <dbReference type="EMBL" id="MBC3443971.1"/>
    </source>
</evidence>
<feature type="chain" id="PRO_5044696042" evidence="1">
    <location>
        <begin position="19"/>
        <end position="167"/>
    </location>
</feature>
<dbReference type="InterPro" id="IPR005624">
    <property type="entry name" value="PduO/GlcC-like"/>
</dbReference>
<dbReference type="EMBL" id="JABWRE010000034">
    <property type="protein sequence ID" value="MBC3443971.1"/>
    <property type="molecule type" value="Genomic_DNA"/>
</dbReference>
<feature type="signal peptide" evidence="1">
    <location>
        <begin position="1"/>
        <end position="18"/>
    </location>
</feature>
<dbReference type="EMBL" id="JABWRE020000001">
    <property type="protein sequence ID" value="MBV4539165.1"/>
    <property type="molecule type" value="Genomic_DNA"/>
</dbReference>
<sequence>MKTLTIAVLALLSFTTLAAPPEPRLELQAAIAMADAAQSAAQAQHYNIVISIHDQHGNLKYFRRMDNTSVGSIQVAQLKASTSASFPVESGVLAERSAGLPANPYGSIPGFLLLEGGLPIFDQHKRHVGSIGISGATPELDKAFAKAGVEAYTACKSHQYAKTCSGR</sequence>
<dbReference type="Gene3D" id="3.30.450.150">
    <property type="entry name" value="Haem-degrading domain"/>
    <property type="match status" value="1"/>
</dbReference>
<dbReference type="Proteomes" id="UP001621534">
    <property type="component" value="Unassembled WGS sequence"/>
</dbReference>
<evidence type="ECO:0000313" key="3">
    <source>
        <dbReference type="EMBL" id="MBV4539165.1"/>
    </source>
</evidence>
<dbReference type="AlphaFoldDB" id="A0A923G4E4"/>
<reference evidence="4 5" key="1">
    <citation type="journal article" date="2012" name="Plant Soil">
        <title>Screening of plant growth-promoting traits in arsenic-resistant bacteria isolated from the rhizosphere of soybean plants from Argentinean agricultural soil.</title>
        <authorList>
            <person name="Wevar Oller A.L."/>
            <person name="Talano M.A."/>
            <person name="Agostini E."/>
        </authorList>
    </citation>
    <scope>NUCLEOTIDE SEQUENCE [LARGE SCALE GENOMIC DNA]</scope>
    <source>
        <strain evidence="4 5">AW4</strain>
    </source>
</reference>
<comment type="caution">
    <text evidence="2">The sequence shown here is derived from an EMBL/GenBank/DDBJ whole genome shotgun (WGS) entry which is preliminary data.</text>
</comment>
<evidence type="ECO:0000256" key="1">
    <source>
        <dbReference type="SAM" id="SignalP"/>
    </source>
</evidence>
<gene>
    <name evidence="3" type="ORF">HU737_024710</name>
    <name evidence="2" type="ORF">HU737_25045</name>
    <name evidence="4" type="ORF">KW869_07235</name>
</gene>
<dbReference type="EMBL" id="JAHWXS010000006">
    <property type="protein sequence ID" value="MFK5733317.1"/>
    <property type="molecule type" value="Genomic_DNA"/>
</dbReference>